<dbReference type="GO" id="GO:0003755">
    <property type="term" value="F:peptidyl-prolyl cis-trans isomerase activity"/>
    <property type="evidence" value="ECO:0007669"/>
    <property type="project" value="UniProtKB-UniRule"/>
</dbReference>
<dbReference type="SUPFAM" id="SSF54534">
    <property type="entry name" value="FKBP-like"/>
    <property type="match status" value="1"/>
</dbReference>
<dbReference type="Gene3D" id="3.10.50.40">
    <property type="match status" value="1"/>
</dbReference>
<dbReference type="Proteomes" id="UP000823641">
    <property type="component" value="Unassembled WGS sequence"/>
</dbReference>
<comment type="similarity">
    <text evidence="2 6">Belongs to the FKBP-type PPIase family.</text>
</comment>
<evidence type="ECO:0000259" key="7">
    <source>
        <dbReference type="PROSITE" id="PS50059"/>
    </source>
</evidence>
<organism evidence="8 9">
    <name type="scientific">Candidatus Gallipaludibacter merdavium</name>
    <dbReference type="NCBI Taxonomy" id="2840839"/>
    <lineage>
        <taxon>Bacteria</taxon>
        <taxon>Pseudomonadati</taxon>
        <taxon>Bacteroidota</taxon>
        <taxon>Bacteroidia</taxon>
        <taxon>Bacteroidales</taxon>
        <taxon>Candidatus Gallipaludibacter</taxon>
    </lineage>
</organism>
<sequence length="158" mass="18065">MKKNIVFIVVCVCSIMLFSGCEQDRWYDWKVMNQLWLEENKKNEGVIVSHTGLQYKVIYQGTEADRKPNSTSYVTVDYTGRLIDGTVFDDQVLSGYMTTFIQGWVEGLCKMNLNGDYILYIPYDLGYGEDGTGSEGYEGYIPPYSTLIFEVHLSDIVN</sequence>
<reference evidence="8" key="2">
    <citation type="journal article" date="2021" name="PeerJ">
        <title>Extensive microbial diversity within the chicken gut microbiome revealed by metagenomics and culture.</title>
        <authorList>
            <person name="Gilroy R."/>
            <person name="Ravi A."/>
            <person name="Getino M."/>
            <person name="Pursley I."/>
            <person name="Horton D.L."/>
            <person name="Alikhan N.F."/>
            <person name="Baker D."/>
            <person name="Gharbi K."/>
            <person name="Hall N."/>
            <person name="Watson M."/>
            <person name="Adriaenssens E.M."/>
            <person name="Foster-Nyarko E."/>
            <person name="Jarju S."/>
            <person name="Secka A."/>
            <person name="Antonio M."/>
            <person name="Oren A."/>
            <person name="Chaudhuri R.R."/>
            <person name="La Ragione R."/>
            <person name="Hildebrand F."/>
            <person name="Pallen M.J."/>
        </authorList>
    </citation>
    <scope>NUCLEOTIDE SEQUENCE</scope>
    <source>
        <strain evidence="8">G3-3990</strain>
    </source>
</reference>
<evidence type="ECO:0000256" key="4">
    <source>
        <dbReference type="ARBA" id="ARBA00023235"/>
    </source>
</evidence>
<protein>
    <recommendedName>
        <fullName evidence="6">Peptidyl-prolyl cis-trans isomerase</fullName>
        <ecNumber evidence="6">5.2.1.8</ecNumber>
    </recommendedName>
</protein>
<evidence type="ECO:0000256" key="1">
    <source>
        <dbReference type="ARBA" id="ARBA00000971"/>
    </source>
</evidence>
<keyword evidence="4 5" id="KW-0413">Isomerase</keyword>
<dbReference type="EC" id="5.2.1.8" evidence="6"/>
<evidence type="ECO:0000313" key="9">
    <source>
        <dbReference type="Proteomes" id="UP000823641"/>
    </source>
</evidence>
<dbReference type="PROSITE" id="PS50059">
    <property type="entry name" value="FKBP_PPIASE"/>
    <property type="match status" value="1"/>
</dbReference>
<dbReference type="PROSITE" id="PS51257">
    <property type="entry name" value="PROKAR_LIPOPROTEIN"/>
    <property type="match status" value="1"/>
</dbReference>
<name>A0A9D9N4X4_9BACT</name>
<evidence type="ECO:0000256" key="3">
    <source>
        <dbReference type="ARBA" id="ARBA00023110"/>
    </source>
</evidence>
<gene>
    <name evidence="8" type="ORF">IAA73_09095</name>
</gene>
<dbReference type="PANTHER" id="PTHR43811">
    <property type="entry name" value="FKBP-TYPE PEPTIDYL-PROLYL CIS-TRANS ISOMERASE FKPA"/>
    <property type="match status" value="1"/>
</dbReference>
<keyword evidence="3 5" id="KW-0697">Rotamase</keyword>
<dbReference type="AlphaFoldDB" id="A0A9D9N4X4"/>
<evidence type="ECO:0000256" key="5">
    <source>
        <dbReference type="PROSITE-ProRule" id="PRU00277"/>
    </source>
</evidence>
<comment type="catalytic activity">
    <reaction evidence="1 5 6">
        <text>[protein]-peptidylproline (omega=180) = [protein]-peptidylproline (omega=0)</text>
        <dbReference type="Rhea" id="RHEA:16237"/>
        <dbReference type="Rhea" id="RHEA-COMP:10747"/>
        <dbReference type="Rhea" id="RHEA-COMP:10748"/>
        <dbReference type="ChEBI" id="CHEBI:83833"/>
        <dbReference type="ChEBI" id="CHEBI:83834"/>
        <dbReference type="EC" id="5.2.1.8"/>
    </reaction>
</comment>
<dbReference type="EMBL" id="JADIMG010000086">
    <property type="protein sequence ID" value="MBO8460472.1"/>
    <property type="molecule type" value="Genomic_DNA"/>
</dbReference>
<dbReference type="InterPro" id="IPR001179">
    <property type="entry name" value="PPIase_FKBP_dom"/>
</dbReference>
<evidence type="ECO:0000256" key="6">
    <source>
        <dbReference type="RuleBase" id="RU003915"/>
    </source>
</evidence>
<reference evidence="8" key="1">
    <citation type="submission" date="2020-10" db="EMBL/GenBank/DDBJ databases">
        <authorList>
            <person name="Gilroy R."/>
        </authorList>
    </citation>
    <scope>NUCLEOTIDE SEQUENCE</scope>
    <source>
        <strain evidence="8">G3-3990</strain>
    </source>
</reference>
<evidence type="ECO:0000313" key="8">
    <source>
        <dbReference type="EMBL" id="MBO8460472.1"/>
    </source>
</evidence>
<dbReference type="Pfam" id="PF01346">
    <property type="entry name" value="FKBP_N"/>
    <property type="match status" value="1"/>
</dbReference>
<evidence type="ECO:0000256" key="2">
    <source>
        <dbReference type="ARBA" id="ARBA00006577"/>
    </source>
</evidence>
<dbReference type="GO" id="GO:0006457">
    <property type="term" value="P:protein folding"/>
    <property type="evidence" value="ECO:0007669"/>
    <property type="project" value="InterPro"/>
</dbReference>
<dbReference type="InterPro" id="IPR000774">
    <property type="entry name" value="PPIase_FKBP_N"/>
</dbReference>
<feature type="domain" description="PPIase FKBP-type" evidence="7">
    <location>
        <begin position="71"/>
        <end position="157"/>
    </location>
</feature>
<dbReference type="Pfam" id="PF00254">
    <property type="entry name" value="FKBP_C"/>
    <property type="match status" value="1"/>
</dbReference>
<comment type="caution">
    <text evidence="8">The sequence shown here is derived from an EMBL/GenBank/DDBJ whole genome shotgun (WGS) entry which is preliminary data.</text>
</comment>
<proteinExistence type="inferred from homology"/>
<accession>A0A9D9N4X4</accession>
<dbReference type="InterPro" id="IPR046357">
    <property type="entry name" value="PPIase_dom_sf"/>
</dbReference>
<dbReference type="PANTHER" id="PTHR43811:SF19">
    <property type="entry name" value="39 KDA FK506-BINDING NUCLEAR PROTEIN"/>
    <property type="match status" value="1"/>
</dbReference>